<evidence type="ECO:0000313" key="3">
    <source>
        <dbReference type="Proteomes" id="UP000219068"/>
    </source>
</evidence>
<dbReference type="Pfam" id="PF05621">
    <property type="entry name" value="TniB"/>
    <property type="match status" value="1"/>
</dbReference>
<dbReference type="Gene3D" id="3.40.50.300">
    <property type="entry name" value="P-loop containing nucleotide triphosphate hydrolases"/>
    <property type="match status" value="1"/>
</dbReference>
<organism evidence="1 3">
    <name type="scientific">Thalassospira xiamenensis</name>
    <dbReference type="NCBI Taxonomy" id="220697"/>
    <lineage>
        <taxon>Bacteria</taxon>
        <taxon>Pseudomonadati</taxon>
        <taxon>Pseudomonadota</taxon>
        <taxon>Alphaproteobacteria</taxon>
        <taxon>Rhodospirillales</taxon>
        <taxon>Thalassospiraceae</taxon>
        <taxon>Thalassospira</taxon>
    </lineage>
</organism>
<dbReference type="AlphaFoldDB" id="A0A285TWQ7"/>
<gene>
    <name evidence="1" type="ORF">SAMN05428964_107297</name>
    <name evidence="2" type="ORF">SAMN05428964_1115</name>
</gene>
<dbReference type="RefSeq" id="WP_097053394.1">
    <property type="nucleotide sequence ID" value="NZ_OBMM01000007.1"/>
</dbReference>
<name>A0A285TWQ7_9PROT</name>
<dbReference type="Proteomes" id="UP000219068">
    <property type="component" value="Unassembled WGS sequence"/>
</dbReference>
<accession>A0A285TWQ7</accession>
<reference evidence="1 3" key="1">
    <citation type="submission" date="2017-08" db="EMBL/GenBank/DDBJ databases">
        <authorList>
            <person name="de Groot N.N."/>
        </authorList>
    </citation>
    <scope>NUCLEOTIDE SEQUENCE [LARGE SCALE GENOMIC DNA]</scope>
    <source>
        <strain evidence="1 3">USBA 78</strain>
    </source>
</reference>
<dbReference type="EMBL" id="OBMM01000007">
    <property type="protein sequence ID" value="SOC29819.1"/>
    <property type="molecule type" value="Genomic_DNA"/>
</dbReference>
<evidence type="ECO:0000313" key="2">
    <source>
        <dbReference type="EMBL" id="SOC30903.1"/>
    </source>
</evidence>
<dbReference type="SUPFAM" id="SSF52540">
    <property type="entry name" value="P-loop containing nucleoside triphosphate hydrolases"/>
    <property type="match status" value="1"/>
</dbReference>
<proteinExistence type="predicted"/>
<dbReference type="EMBL" id="OBMM01000011">
    <property type="protein sequence ID" value="SOC30903.1"/>
    <property type="molecule type" value="Genomic_DNA"/>
</dbReference>
<evidence type="ECO:0000313" key="1">
    <source>
        <dbReference type="EMBL" id="SOC29819.1"/>
    </source>
</evidence>
<dbReference type="InterPro" id="IPR027417">
    <property type="entry name" value="P-loop_NTPase"/>
</dbReference>
<sequence>MTEHLHSEAAKYLEASRDDQIHWLNTRKWFPYDTGNRMLEKIEAMIKHPPTHRMPSMMLVGETNNGKTMILEEALSRHPRRSIPEEEADQIPVIFITMPPGPELRRFYKQVLDKVGAVHRPSDTTANLESQVLHVLRGVGTRLIIIDELHNISEGKFTQQRQFLNMLRFLSNELRLSFICAGTKKAIRTIQTDDQLANRFKPYNLPEWKDGKDYRRFLYFLESTLPLPEPSNLHKSELARTILTVSERTVGEMVSYVKEATFIALNESSAHLKPHHFEIADYTSPSRRKAEADQLAG</sequence>
<dbReference type="InterPro" id="IPR008868">
    <property type="entry name" value="TniB"/>
</dbReference>
<protein>
    <submittedName>
        <fullName evidence="1">TniB protein</fullName>
    </submittedName>
</protein>